<dbReference type="EMBL" id="QFQB01000021">
    <property type="protein sequence ID" value="PZQ46800.1"/>
    <property type="molecule type" value="Genomic_DNA"/>
</dbReference>
<dbReference type="AlphaFoldDB" id="A0A2W5Q5Y7"/>
<organism evidence="2 3">
    <name type="scientific">Micavibrio aeruginosavorus</name>
    <dbReference type="NCBI Taxonomy" id="349221"/>
    <lineage>
        <taxon>Bacteria</taxon>
        <taxon>Pseudomonadati</taxon>
        <taxon>Bdellovibrionota</taxon>
        <taxon>Bdellovibrionia</taxon>
        <taxon>Bdellovibrionales</taxon>
        <taxon>Pseudobdellovibrionaceae</taxon>
        <taxon>Micavibrio</taxon>
    </lineage>
</organism>
<gene>
    <name evidence="2" type="ORF">DI551_04425</name>
</gene>
<keyword evidence="2" id="KW-0863">Zinc-finger</keyword>
<keyword evidence="2" id="KW-0479">Metal-binding</keyword>
<sequence length="59" mass="6575">MAQNLPQAPEIIEIPSDSDQVKCDGGNGPLGHPVVWYSLDGRDRVECGYCDRLFLKKSR</sequence>
<comment type="caution">
    <text evidence="2">The sequence shown here is derived from an EMBL/GenBank/DDBJ whole genome shotgun (WGS) entry which is preliminary data.</text>
</comment>
<dbReference type="Pfam" id="PF10276">
    <property type="entry name" value="zf-CHCC"/>
    <property type="match status" value="1"/>
</dbReference>
<dbReference type="GO" id="GO:0008270">
    <property type="term" value="F:zinc ion binding"/>
    <property type="evidence" value="ECO:0007669"/>
    <property type="project" value="UniProtKB-KW"/>
</dbReference>
<name>A0A2W5Q5Y7_9BACT</name>
<evidence type="ECO:0000313" key="3">
    <source>
        <dbReference type="Proteomes" id="UP000249417"/>
    </source>
</evidence>
<keyword evidence="2" id="KW-0862">Zinc</keyword>
<feature type="domain" description="Zinc finger CHCC-type" evidence="1">
    <location>
        <begin position="19"/>
        <end position="54"/>
    </location>
</feature>
<dbReference type="Gene3D" id="2.60.260.40">
    <property type="entry name" value="q5lls5 like domains"/>
    <property type="match status" value="1"/>
</dbReference>
<dbReference type="Proteomes" id="UP000249417">
    <property type="component" value="Unassembled WGS sequence"/>
</dbReference>
<reference evidence="2 3" key="1">
    <citation type="submission" date="2017-08" db="EMBL/GenBank/DDBJ databases">
        <title>Infants hospitalized years apart are colonized by the same room-sourced microbial strains.</title>
        <authorList>
            <person name="Brooks B."/>
            <person name="Olm M.R."/>
            <person name="Firek B.A."/>
            <person name="Baker R."/>
            <person name="Thomas B.C."/>
            <person name="Morowitz M.J."/>
            <person name="Banfield J.F."/>
        </authorList>
    </citation>
    <scope>NUCLEOTIDE SEQUENCE [LARGE SCALE GENOMIC DNA]</scope>
    <source>
        <strain evidence="2">S2_005_002_R2_29</strain>
    </source>
</reference>
<dbReference type="InterPro" id="IPR019401">
    <property type="entry name" value="Znf_CHCC"/>
</dbReference>
<accession>A0A2W5Q5Y7</accession>
<evidence type="ECO:0000313" key="2">
    <source>
        <dbReference type="EMBL" id="PZQ46800.1"/>
    </source>
</evidence>
<evidence type="ECO:0000259" key="1">
    <source>
        <dbReference type="Pfam" id="PF10276"/>
    </source>
</evidence>
<protein>
    <submittedName>
        <fullName evidence="2">Zinc-finger domain-containing protein</fullName>
    </submittedName>
</protein>
<proteinExistence type="predicted"/>